<evidence type="ECO:0000313" key="2">
    <source>
        <dbReference type="EMBL" id="MDC0716264.1"/>
    </source>
</evidence>
<sequence>MLDKSVRKRAAADLSCGADTLKIDRVEDRGFNEGLYRAQGCERSQQYSSRCTLFGCRTHSLEEVAAHEAEEQARADAYRQQQAERQAAGDAGNDGGSNGSSSSSSGDAASRFVSTRLHNECPRKVLLFHGSKPKYGSGRSDSIGSNTTMSVQGNEGDTLWIVDEKGEGVSNFTYSKSISQVFITKSCMGFSTSRS</sequence>
<dbReference type="Proteomes" id="UP001221686">
    <property type="component" value="Unassembled WGS sequence"/>
</dbReference>
<dbReference type="RefSeq" id="WP_272084710.1">
    <property type="nucleotide sequence ID" value="NZ_JAQNDL010000001.1"/>
</dbReference>
<reference evidence="2 3" key="1">
    <citation type="submission" date="2022-11" db="EMBL/GenBank/DDBJ databases">
        <title>Minimal conservation of predation-associated metabolite biosynthetic gene clusters underscores biosynthetic potential of Myxococcota including descriptions for ten novel species: Archangium lansinium sp. nov., Myxococcus landrumus sp. nov., Nannocystis bai.</title>
        <authorList>
            <person name="Ahearne A."/>
            <person name="Stevens C."/>
            <person name="Dowd S."/>
        </authorList>
    </citation>
    <scope>NUCLEOTIDE SEQUENCE [LARGE SCALE GENOMIC DNA]</scope>
    <source>
        <strain evidence="2 3">BB15-2</strain>
    </source>
</reference>
<evidence type="ECO:0000313" key="3">
    <source>
        <dbReference type="Proteomes" id="UP001221686"/>
    </source>
</evidence>
<name>A0ABT5DRI0_9BACT</name>
<gene>
    <name evidence="2" type="ORF">POL25_05140</name>
</gene>
<feature type="compositionally biased region" description="Low complexity" evidence="1">
    <location>
        <begin position="78"/>
        <end position="91"/>
    </location>
</feature>
<feature type="compositionally biased region" description="Low complexity" evidence="1">
    <location>
        <begin position="99"/>
        <end position="110"/>
    </location>
</feature>
<protein>
    <submittedName>
        <fullName evidence="2">Uncharacterized protein</fullName>
    </submittedName>
</protein>
<accession>A0ABT5DRI0</accession>
<proteinExistence type="predicted"/>
<feature type="compositionally biased region" description="Basic and acidic residues" evidence="1">
    <location>
        <begin position="68"/>
        <end position="77"/>
    </location>
</feature>
<organism evidence="2 3">
    <name type="scientific">Nannocystis bainbridge</name>
    <dbReference type="NCBI Taxonomy" id="2995303"/>
    <lineage>
        <taxon>Bacteria</taxon>
        <taxon>Pseudomonadati</taxon>
        <taxon>Myxococcota</taxon>
        <taxon>Polyangia</taxon>
        <taxon>Nannocystales</taxon>
        <taxon>Nannocystaceae</taxon>
        <taxon>Nannocystis</taxon>
    </lineage>
</organism>
<feature type="region of interest" description="Disordered" evidence="1">
    <location>
        <begin position="68"/>
        <end position="111"/>
    </location>
</feature>
<keyword evidence="3" id="KW-1185">Reference proteome</keyword>
<evidence type="ECO:0000256" key="1">
    <source>
        <dbReference type="SAM" id="MobiDB-lite"/>
    </source>
</evidence>
<dbReference type="EMBL" id="JAQNDL010000001">
    <property type="protein sequence ID" value="MDC0716264.1"/>
    <property type="molecule type" value="Genomic_DNA"/>
</dbReference>
<comment type="caution">
    <text evidence="2">The sequence shown here is derived from an EMBL/GenBank/DDBJ whole genome shotgun (WGS) entry which is preliminary data.</text>
</comment>